<dbReference type="InterPro" id="IPR045272">
    <property type="entry name" value="ANXUR1/2-like"/>
</dbReference>
<dbReference type="SMART" id="SM00220">
    <property type="entry name" value="S_TKc"/>
    <property type="match status" value="2"/>
</dbReference>
<dbReference type="Pfam" id="PF00637">
    <property type="entry name" value="Clathrin"/>
    <property type="match status" value="4"/>
</dbReference>
<dbReference type="InterPro" id="IPR055358">
    <property type="entry name" value="CHCR"/>
</dbReference>
<evidence type="ECO:0000256" key="4">
    <source>
        <dbReference type="ARBA" id="ARBA00022475"/>
    </source>
</evidence>
<dbReference type="Pfam" id="PF00069">
    <property type="entry name" value="Pkinase"/>
    <property type="match status" value="1"/>
</dbReference>
<name>A0A834LSA0_RHOSS</name>
<evidence type="ECO:0000259" key="18">
    <source>
        <dbReference type="PROSITE" id="PS50011"/>
    </source>
</evidence>
<keyword evidence="7" id="KW-0812">Transmembrane</keyword>
<dbReference type="InterPro" id="IPR016024">
    <property type="entry name" value="ARM-type_fold"/>
</dbReference>
<keyword evidence="15" id="KW-0325">Glycoprotein</keyword>
<sequence>MISMMVYWSARTVRLDCTRDGWRELLRLLSSCTTRDRPSDFVRRRILVYDYMGNGTLKSHLHGSDNDPLLWKKRLEICIDTARGLEYLHTNVEQQFVLRDIKPSNIFLDKDWVAKIAGFEFALAFPFSMATEGVETDVCGTLGYLDPEYICSSIVTKKSDVYAFGVVLLEVLCAKRPYTPNRNEDEVLLVRWFRKCIERGSIDEVIDPYLIGKIAPECFRHYVNIALSCLVYVGIRRPSMNVVLRGLQSSLQMQEAWENSVQMGDELHMADVPGSYNDVISVESEFTIDGQSHLISDLVPPWSVMRRRDTRHPQSRNCNRIQSQNLISLDFRYKKIIYTMCFSLIALFDRLSFSKSKNPIDGCVIQTEESCRCFSLDEVLTATNNFDDALVIGSGGFGKVYKGFIDDSATMVAIKRLNAESKQGAGEFWMEVKMLSNLRHPNLVALIGYCNECQEMILVYEYVALGTLADHLYKLKTTESNTSFSPLSWEKRLDICIGAARGLYHLHFGTRQRFIHRDVKTTNILIDENWVAKVSDFGLSKGPTSLSITHITTEVKGTFGYFDPEYFITQRLTTKSDVYAFGVVLLEVLCGRAAVDRKLGEEQMSLATWAQQCIKEGKIARVIDPSLSGQIAPRCLKSFVVLAKNCLQKSPKSRPTMAEVLHSLELALVSQQRGRTEGIMMKSFPSMIDRWLKEMKNISSSSGHSKDLLSSSEDPEIHFKYIKAAAKTGQIDEVERVTRESNFYDPEKTKKFLMKAKLCDARPLINVCDRFGFVPDLTHYLHSNNMLSDIEGYVQKVNPGNAPLVVGQLLDDKCPEDFIKGLILSSRSLLPIEPLVAEFEKRSEHLVSEGSQDAQVHNALGKIVIDSNNNPEHFLTTNPYYDSRVVGKYCEERDPTLAVVAYRRGQCDKELINVTNKHALFKLQARYVVERMDGDLWEMVLNPENEFRRQLIDQVYKGFIDDSAKMVAIKRLNAESKQGAKEFWMEVKMLSKLRHSNLVALIGYCNECQEMILVYEYIVLGTLANHLYRLNTTESNTSFSPLSWEERLDICIGAARGLDHLHSGTSQSFIHRDVKTTNILIDKNWVAKISDFGLSKGTTSHSITHISTQVKGTFGYFDPEYFITQRLTAKSDVYAFGVVLLEVLCGRPAVDRKLCEEQMSLAHWAQQCIKEGKLARVIDPSLSGQIAPRCLKYFVALANNCLQQSSKPRPTMAEVLSSLQLALISQQRRRTERKTFQRVMDLWLKEMKNISSSSGQLKDLLSSSEDPEIHFKYIKAATNAGQIEEVERMTRESNFYDPEKTKNFLIKAKLRNARPLMNVCDRFGFVPDLTHYLYSNNMLRYIEGYVQKVNPGNAPLVIGQLLDDNCPEDFIKGLILSVRSLLTIESLVDEFEKRSAPTLYLPFSPSRFGSSHLAYVFQESTWIAYPVLRASLDSNNNPKHFLTINPYYDSRVVGKYCEERDPTLAVVTYRRGQCDKELINVTNKNDLFKLQARYVVERMDGDLWAMVLNPENEFRRQLIDQVVSTEGKSLAQVSAAARAFMAADLRHESIGLLKKFMLQKSALSGRFNLQNLRTKMAIKALEARKYMEAFEFFEKLTPNKNTSTPYTYASPTYTTKSPTYIAHPRARPGVIVGPARTTHLHYVWDSRAHLWVPFANAPMVKR</sequence>
<evidence type="ECO:0000256" key="5">
    <source>
        <dbReference type="ARBA" id="ARBA00022527"/>
    </source>
</evidence>
<dbReference type="GO" id="GO:0005524">
    <property type="term" value="F:ATP binding"/>
    <property type="evidence" value="ECO:0007669"/>
    <property type="project" value="UniProtKB-UniRule"/>
</dbReference>
<dbReference type="Gene3D" id="3.30.200.20">
    <property type="entry name" value="Phosphorylase Kinase, domain 1"/>
    <property type="match status" value="2"/>
</dbReference>
<feature type="domain" description="Protein kinase" evidence="18">
    <location>
        <begin position="386"/>
        <end position="668"/>
    </location>
</feature>
<keyword evidence="20" id="KW-1185">Reference proteome</keyword>
<keyword evidence="14" id="KW-0675">Receptor</keyword>
<evidence type="ECO:0000256" key="2">
    <source>
        <dbReference type="ARBA" id="ARBA00008536"/>
    </source>
</evidence>
<dbReference type="FunFam" id="1.10.510.10:FF:000252">
    <property type="entry name" value="Receptor-like protein kinase FERONIA"/>
    <property type="match status" value="2"/>
</dbReference>
<feature type="repeat" description="CHCR" evidence="16">
    <location>
        <begin position="1375"/>
        <end position="1520"/>
    </location>
</feature>
<dbReference type="CDD" id="cd14066">
    <property type="entry name" value="STKc_IRAK"/>
    <property type="match status" value="1"/>
</dbReference>
<evidence type="ECO:0000256" key="3">
    <source>
        <dbReference type="ARBA" id="ARBA00010217"/>
    </source>
</evidence>
<dbReference type="GO" id="GO:0006886">
    <property type="term" value="P:intracellular protein transport"/>
    <property type="evidence" value="ECO:0007669"/>
    <property type="project" value="UniProtKB-UniRule"/>
</dbReference>
<feature type="binding site" evidence="17">
    <location>
        <position position="415"/>
    </location>
    <ligand>
        <name>ATP</name>
        <dbReference type="ChEBI" id="CHEBI:30616"/>
    </ligand>
</feature>
<dbReference type="FunFam" id="3.30.200.20:FF:000039">
    <property type="entry name" value="receptor-like protein kinase FERONIA"/>
    <property type="match status" value="2"/>
</dbReference>
<evidence type="ECO:0000256" key="8">
    <source>
        <dbReference type="ARBA" id="ARBA00022729"/>
    </source>
</evidence>
<accession>A0A834LSA0</accession>
<dbReference type="PROSITE" id="PS50011">
    <property type="entry name" value="PROTEIN_KINASE_DOM"/>
    <property type="match status" value="3"/>
</dbReference>
<dbReference type="FunFam" id="1.10.510.10:FF:000240">
    <property type="entry name" value="Lectin-domain containing receptor kinase A4.3"/>
    <property type="match status" value="1"/>
</dbReference>
<keyword evidence="13" id="KW-0472">Membrane</keyword>
<dbReference type="SUPFAM" id="SSF48371">
    <property type="entry name" value="ARM repeat"/>
    <property type="match status" value="4"/>
</dbReference>
<evidence type="ECO:0000256" key="11">
    <source>
        <dbReference type="ARBA" id="ARBA00022840"/>
    </source>
</evidence>
<dbReference type="InterPro" id="IPR011009">
    <property type="entry name" value="Kinase-like_dom_sf"/>
</dbReference>
<evidence type="ECO:0000256" key="15">
    <source>
        <dbReference type="ARBA" id="ARBA00023180"/>
    </source>
</evidence>
<keyword evidence="6" id="KW-0808">Transferase</keyword>
<evidence type="ECO:0000256" key="13">
    <source>
        <dbReference type="ARBA" id="ARBA00023136"/>
    </source>
</evidence>
<evidence type="ECO:0000313" key="20">
    <source>
        <dbReference type="Proteomes" id="UP000626092"/>
    </source>
</evidence>
<keyword evidence="11 17" id="KW-0067">ATP-binding</keyword>
<organism evidence="19 20">
    <name type="scientific">Rhododendron simsii</name>
    <name type="common">Sims's rhododendron</name>
    <dbReference type="NCBI Taxonomy" id="118357"/>
    <lineage>
        <taxon>Eukaryota</taxon>
        <taxon>Viridiplantae</taxon>
        <taxon>Streptophyta</taxon>
        <taxon>Embryophyta</taxon>
        <taxon>Tracheophyta</taxon>
        <taxon>Spermatophyta</taxon>
        <taxon>Magnoliopsida</taxon>
        <taxon>eudicotyledons</taxon>
        <taxon>Gunneridae</taxon>
        <taxon>Pentapetalae</taxon>
        <taxon>asterids</taxon>
        <taxon>Ericales</taxon>
        <taxon>Ericaceae</taxon>
        <taxon>Ericoideae</taxon>
        <taxon>Rhodoreae</taxon>
        <taxon>Rhododendron</taxon>
    </lineage>
</organism>
<comment type="subcellular location">
    <subcellularLocation>
        <location evidence="1">Cell membrane</location>
        <topology evidence="1">Single-pass type I membrane protein</topology>
    </subcellularLocation>
</comment>
<evidence type="ECO:0000313" key="19">
    <source>
        <dbReference type="EMBL" id="KAF7150310.1"/>
    </source>
</evidence>
<comment type="similarity">
    <text evidence="2">In the N-terminal section; belongs to the leguminous lectin family.</text>
</comment>
<dbReference type="SUPFAM" id="SSF56112">
    <property type="entry name" value="Protein kinase-like (PK-like)"/>
    <property type="match status" value="3"/>
</dbReference>
<dbReference type="OrthoDB" id="1739539at2759"/>
<feature type="repeat" description="CHCR" evidence="16">
    <location>
        <begin position="809"/>
        <end position="953"/>
    </location>
</feature>
<dbReference type="PROSITE" id="PS50236">
    <property type="entry name" value="CHCR"/>
    <property type="match status" value="3"/>
</dbReference>
<evidence type="ECO:0000256" key="1">
    <source>
        <dbReference type="ARBA" id="ARBA00004251"/>
    </source>
</evidence>
<protein>
    <recommendedName>
        <fullName evidence="18">Protein kinase domain-containing protein</fullName>
    </recommendedName>
</protein>
<keyword evidence="10" id="KW-0418">Kinase</keyword>
<evidence type="ECO:0000256" key="6">
    <source>
        <dbReference type="ARBA" id="ARBA00022679"/>
    </source>
</evidence>
<evidence type="ECO:0000256" key="10">
    <source>
        <dbReference type="ARBA" id="ARBA00022777"/>
    </source>
</evidence>
<dbReference type="InterPro" id="IPR017441">
    <property type="entry name" value="Protein_kinase_ATP_BS"/>
</dbReference>
<evidence type="ECO:0000256" key="17">
    <source>
        <dbReference type="PROSITE-ProRule" id="PRU10141"/>
    </source>
</evidence>
<dbReference type="GO" id="GO:0004674">
    <property type="term" value="F:protein serine/threonine kinase activity"/>
    <property type="evidence" value="ECO:0007669"/>
    <property type="project" value="UniProtKB-KW"/>
</dbReference>
<keyword evidence="12" id="KW-1133">Transmembrane helix</keyword>
<dbReference type="InterPro" id="IPR000547">
    <property type="entry name" value="Clathrin_H-chain/VPS_repeat"/>
</dbReference>
<dbReference type="PROSITE" id="PS00108">
    <property type="entry name" value="PROTEIN_KINASE_ST"/>
    <property type="match status" value="2"/>
</dbReference>
<dbReference type="GO" id="GO:0016192">
    <property type="term" value="P:vesicle-mediated transport"/>
    <property type="evidence" value="ECO:0007669"/>
    <property type="project" value="InterPro"/>
</dbReference>
<evidence type="ECO:0000256" key="9">
    <source>
        <dbReference type="ARBA" id="ARBA00022741"/>
    </source>
</evidence>
<keyword evidence="5" id="KW-0723">Serine/threonine-protein kinase</keyword>
<dbReference type="Pfam" id="PF07714">
    <property type="entry name" value="PK_Tyr_Ser-Thr"/>
    <property type="match status" value="2"/>
</dbReference>
<dbReference type="GO" id="GO:0005886">
    <property type="term" value="C:plasma membrane"/>
    <property type="evidence" value="ECO:0007669"/>
    <property type="project" value="UniProtKB-SubCell"/>
</dbReference>
<dbReference type="GO" id="GO:0009506">
    <property type="term" value="C:plasmodesma"/>
    <property type="evidence" value="ECO:0007669"/>
    <property type="project" value="TreeGrafter"/>
</dbReference>
<keyword evidence="8" id="KW-0732">Signal</keyword>
<feature type="domain" description="Protein kinase" evidence="18">
    <location>
        <begin position="941"/>
        <end position="1223"/>
    </location>
</feature>
<dbReference type="PANTHER" id="PTHR27003">
    <property type="entry name" value="OS07G0166700 PROTEIN"/>
    <property type="match status" value="1"/>
</dbReference>
<evidence type="ECO:0000256" key="7">
    <source>
        <dbReference type="ARBA" id="ARBA00022692"/>
    </source>
</evidence>
<dbReference type="PANTHER" id="PTHR27003:SF467">
    <property type="entry name" value="PROTEIN KINASE DOMAIN-CONTAINING PROTEIN"/>
    <property type="match status" value="1"/>
</dbReference>
<feature type="domain" description="Protein kinase" evidence="18">
    <location>
        <begin position="1"/>
        <end position="251"/>
    </location>
</feature>
<evidence type="ECO:0000256" key="14">
    <source>
        <dbReference type="ARBA" id="ARBA00023170"/>
    </source>
</evidence>
<dbReference type="PROSITE" id="PS00107">
    <property type="entry name" value="PROTEIN_KINASE_ATP"/>
    <property type="match status" value="1"/>
</dbReference>
<dbReference type="InterPro" id="IPR000719">
    <property type="entry name" value="Prot_kinase_dom"/>
</dbReference>
<dbReference type="Proteomes" id="UP000626092">
    <property type="component" value="Unassembled WGS sequence"/>
</dbReference>
<dbReference type="InterPro" id="IPR001245">
    <property type="entry name" value="Ser-Thr/Tyr_kinase_cat_dom"/>
</dbReference>
<evidence type="ECO:0000256" key="12">
    <source>
        <dbReference type="ARBA" id="ARBA00022989"/>
    </source>
</evidence>
<dbReference type="Gene3D" id="1.10.510.10">
    <property type="entry name" value="Transferase(Phosphotransferase) domain 1"/>
    <property type="match status" value="3"/>
</dbReference>
<evidence type="ECO:0000256" key="16">
    <source>
        <dbReference type="PROSITE-ProRule" id="PRU01006"/>
    </source>
</evidence>
<reference evidence="19" key="1">
    <citation type="submission" date="2019-11" db="EMBL/GenBank/DDBJ databases">
        <authorList>
            <person name="Liu Y."/>
            <person name="Hou J."/>
            <person name="Li T.-Q."/>
            <person name="Guan C.-H."/>
            <person name="Wu X."/>
            <person name="Wu H.-Z."/>
            <person name="Ling F."/>
            <person name="Zhang R."/>
            <person name="Shi X.-G."/>
            <person name="Ren J.-P."/>
            <person name="Chen E.-F."/>
            <person name="Sun J.-M."/>
        </authorList>
    </citation>
    <scope>NUCLEOTIDE SEQUENCE</scope>
    <source>
        <strain evidence="19">Adult_tree_wgs_1</strain>
        <tissue evidence="19">Leaves</tissue>
    </source>
</reference>
<dbReference type="GO" id="GO:0002229">
    <property type="term" value="P:defense response to oomycetes"/>
    <property type="evidence" value="ECO:0007669"/>
    <property type="project" value="UniProtKB-ARBA"/>
</dbReference>
<keyword evidence="9 17" id="KW-0547">Nucleotide-binding</keyword>
<dbReference type="SMART" id="SM00299">
    <property type="entry name" value="CLH"/>
    <property type="match status" value="4"/>
</dbReference>
<dbReference type="EMBL" id="WJXA01000002">
    <property type="protein sequence ID" value="KAF7150310.1"/>
    <property type="molecule type" value="Genomic_DNA"/>
</dbReference>
<proteinExistence type="inferred from homology"/>
<dbReference type="GO" id="GO:0004714">
    <property type="term" value="F:transmembrane receptor protein tyrosine kinase activity"/>
    <property type="evidence" value="ECO:0007669"/>
    <property type="project" value="InterPro"/>
</dbReference>
<gene>
    <name evidence="19" type="ORF">RHSIM_Rhsim02G0063800</name>
</gene>
<comment type="similarity">
    <text evidence="3">In the C-terminal section; belongs to the protein kinase superfamily. Ser/Thr protein kinase family.</text>
</comment>
<dbReference type="InterPro" id="IPR008271">
    <property type="entry name" value="Ser/Thr_kinase_AS"/>
</dbReference>
<keyword evidence="4" id="KW-1003">Cell membrane</keyword>
<comment type="caution">
    <text evidence="19">The sequence shown here is derived from an EMBL/GenBank/DDBJ whole genome shotgun (WGS) entry which is preliminary data.</text>
</comment>
<feature type="repeat" description="CHCR" evidence="16">
    <location>
        <begin position="1227"/>
        <end position="1370"/>
    </location>
</feature>